<dbReference type="Proteomes" id="UP000199125">
    <property type="component" value="Unassembled WGS sequence"/>
</dbReference>
<reference evidence="3" key="1">
    <citation type="submission" date="2016-10" db="EMBL/GenBank/DDBJ databases">
        <authorList>
            <person name="Varghese N."/>
            <person name="Submissions S."/>
        </authorList>
    </citation>
    <scope>NUCLEOTIDE SEQUENCE [LARGE SCALE GENOMIC DNA]</scope>
    <source>
        <strain evidence="3">DSM 11593</strain>
    </source>
</reference>
<organism evidence="2 3">
    <name type="scientific">Paracoccus alkenifer</name>
    <dbReference type="NCBI Taxonomy" id="65735"/>
    <lineage>
        <taxon>Bacteria</taxon>
        <taxon>Pseudomonadati</taxon>
        <taxon>Pseudomonadota</taxon>
        <taxon>Alphaproteobacteria</taxon>
        <taxon>Rhodobacterales</taxon>
        <taxon>Paracoccaceae</taxon>
        <taxon>Paracoccus</taxon>
    </lineage>
</organism>
<name>A0A1H6NIF7_9RHOB</name>
<dbReference type="RefSeq" id="WP_143042851.1">
    <property type="nucleotide sequence ID" value="NZ_FNXG01000006.1"/>
</dbReference>
<protein>
    <recommendedName>
        <fullName evidence="1">Lambda phage tail tube protein N-terminal domain-containing protein</fullName>
    </recommendedName>
</protein>
<accession>A0A1H6NIF7</accession>
<sequence length="230" mass="24069">MSDAMIGYDTRFEIETAPGAGIYVELEEVYEITPPASTISKVDVTSFKSPGRRREFIPGLTENGAASLNMNFVPGSPSDLRIEALRASGEVLSMRITYPNGVTVTFDGFVEEYTPAVPVDDRMTAAVSLSVTGEILIANPVAPTNDVPPHISGVAQVGQVLSVWPGLWSALGDITYQWRVDGSPVSGATGPTFTPLVSHIGEPVTVAVTSTNSQGSDTAISGPTANVVAA</sequence>
<dbReference type="OrthoDB" id="4206561at2"/>
<dbReference type="AlphaFoldDB" id="A0A1H6NIF7"/>
<feature type="domain" description="Lambda phage tail tube protein N-terminal" evidence="1">
    <location>
        <begin position="23"/>
        <end position="135"/>
    </location>
</feature>
<proteinExistence type="predicted"/>
<dbReference type="InterPro" id="IPR032494">
    <property type="entry name" value="Phage_TTP_N"/>
</dbReference>
<dbReference type="Gene3D" id="4.10.410.40">
    <property type="match status" value="1"/>
</dbReference>
<keyword evidence="3" id="KW-1185">Reference proteome</keyword>
<gene>
    <name evidence="2" type="ORF">SAMN04488075_2868</name>
</gene>
<evidence type="ECO:0000259" key="1">
    <source>
        <dbReference type="Pfam" id="PF16461"/>
    </source>
</evidence>
<evidence type="ECO:0000313" key="2">
    <source>
        <dbReference type="EMBL" id="SEI10094.1"/>
    </source>
</evidence>
<dbReference type="Pfam" id="PF16461">
    <property type="entry name" value="Phage_TTP_12"/>
    <property type="match status" value="1"/>
</dbReference>
<dbReference type="STRING" id="65735.SAMN04488075_2868"/>
<dbReference type="EMBL" id="FNXG01000006">
    <property type="protein sequence ID" value="SEI10094.1"/>
    <property type="molecule type" value="Genomic_DNA"/>
</dbReference>
<evidence type="ECO:0000313" key="3">
    <source>
        <dbReference type="Proteomes" id="UP000199125"/>
    </source>
</evidence>
<dbReference type="Gene3D" id="2.60.40.2700">
    <property type="match status" value="1"/>
</dbReference>